<dbReference type="EMBL" id="CP044399">
    <property type="protein sequence ID" value="QFI39957.1"/>
    <property type="molecule type" value="Genomic_DNA"/>
</dbReference>
<evidence type="ECO:0000256" key="1">
    <source>
        <dbReference type="PROSITE-ProRule" id="PRU00339"/>
    </source>
</evidence>
<reference evidence="2 3" key="1">
    <citation type="submission" date="2019-09" db="EMBL/GenBank/DDBJ databases">
        <title>Hybrid Assembly of the complete Genome of the Deep-Sea Bacterium Moritella marina from long Nanopore and Illumina reads.</title>
        <authorList>
            <person name="Magin S."/>
            <person name="Georgoulis A."/>
            <person name="Papadimitriou K."/>
            <person name="Iliakis G."/>
            <person name="Vorgias C.E."/>
        </authorList>
    </citation>
    <scope>NUCLEOTIDE SEQUENCE [LARGE SCALE GENOMIC DNA]</scope>
    <source>
        <strain evidence="2 3">MP-1</strain>
    </source>
</reference>
<gene>
    <name evidence="2" type="ORF">FR932_20125</name>
</gene>
<dbReference type="RefSeq" id="WP_019441349.1">
    <property type="nucleotide sequence ID" value="NZ_ALOE01000017.1"/>
</dbReference>
<dbReference type="PROSITE" id="PS50005">
    <property type="entry name" value="TPR"/>
    <property type="match status" value="1"/>
</dbReference>
<dbReference type="InterPro" id="IPR014508">
    <property type="entry name" value="UCP020555_TPR-like"/>
</dbReference>
<dbReference type="PROSITE" id="PS51257">
    <property type="entry name" value="PROKAR_LIPOPROTEIN"/>
    <property type="match status" value="1"/>
</dbReference>
<dbReference type="Pfam" id="PF16068">
    <property type="entry name" value="DUF4810"/>
    <property type="match status" value="1"/>
</dbReference>
<keyword evidence="3" id="KW-1185">Reference proteome</keyword>
<evidence type="ECO:0000313" key="2">
    <source>
        <dbReference type="EMBL" id="QFI39957.1"/>
    </source>
</evidence>
<accession>A0A5J6WPR3</accession>
<protein>
    <submittedName>
        <fullName evidence="2">DUF4810 domain-containing protein</fullName>
    </submittedName>
</protein>
<proteinExistence type="predicted"/>
<dbReference type="AlphaFoldDB" id="A0A5J6WPR3"/>
<keyword evidence="1" id="KW-0802">TPR repeat</keyword>
<dbReference type="KEGG" id="mmaa:FR932_20125"/>
<feature type="repeat" description="TPR" evidence="1">
    <location>
        <begin position="70"/>
        <end position="103"/>
    </location>
</feature>
<organism evidence="2 3">
    <name type="scientific">Moritella marina ATCC 15381</name>
    <dbReference type="NCBI Taxonomy" id="1202962"/>
    <lineage>
        <taxon>Bacteria</taxon>
        <taxon>Pseudomonadati</taxon>
        <taxon>Pseudomonadota</taxon>
        <taxon>Gammaproteobacteria</taxon>
        <taxon>Alteromonadales</taxon>
        <taxon>Moritellaceae</taxon>
        <taxon>Moritella</taxon>
    </lineage>
</organism>
<dbReference type="PIRSF" id="PIRSF020555">
    <property type="entry name" value="UCP020555"/>
    <property type="match status" value="1"/>
</dbReference>
<dbReference type="InterPro" id="IPR019734">
    <property type="entry name" value="TPR_rpt"/>
</dbReference>
<name>A0A5J6WPR3_MORMI</name>
<evidence type="ECO:0000313" key="3">
    <source>
        <dbReference type="Proteomes" id="UP000327424"/>
    </source>
</evidence>
<dbReference type="OrthoDB" id="9800218at2"/>
<dbReference type="Proteomes" id="UP000327424">
    <property type="component" value="Chromosome"/>
</dbReference>
<sequence>MKFKVPMIMLFTILATGCATKKSSMYNYGDYSESFYAMKKETNADTSMEWKSTLEEIIADSKSDKLRVPPGVFANLGYIYLQANNTEKAVFFFKEEKTAYPESGRFMDNLIKKVEVQG</sequence>